<evidence type="ECO:0008006" key="3">
    <source>
        <dbReference type="Google" id="ProtNLM"/>
    </source>
</evidence>
<evidence type="ECO:0000313" key="1">
    <source>
        <dbReference type="EMBL" id="ABW20258.1"/>
    </source>
</evidence>
<dbReference type="OrthoDB" id="2357451at2"/>
<organism evidence="1 2">
    <name type="scientific">Alkaliphilus oremlandii (strain OhILAs)</name>
    <name type="common">Clostridium oremlandii (strain OhILAs)</name>
    <dbReference type="NCBI Taxonomy" id="350688"/>
    <lineage>
        <taxon>Bacteria</taxon>
        <taxon>Bacillati</taxon>
        <taxon>Bacillota</taxon>
        <taxon>Clostridia</taxon>
        <taxon>Peptostreptococcales</taxon>
        <taxon>Natronincolaceae</taxon>
        <taxon>Alkaliphilus</taxon>
    </lineage>
</organism>
<dbReference type="EMBL" id="CP000853">
    <property type="protein sequence ID" value="ABW20258.1"/>
    <property type="molecule type" value="Genomic_DNA"/>
</dbReference>
<dbReference type="RefSeq" id="WP_012160565.1">
    <property type="nucleotide sequence ID" value="NC_009922.1"/>
</dbReference>
<protein>
    <recommendedName>
        <fullName evidence="3">DUF5412 domain-containing protein</fullName>
    </recommendedName>
</protein>
<reference evidence="2" key="1">
    <citation type="submission" date="2007-10" db="EMBL/GenBank/DDBJ databases">
        <title>Complete genome of Alkaliphilus oremlandii OhILAs.</title>
        <authorList>
            <person name="Copeland A."/>
            <person name="Lucas S."/>
            <person name="Lapidus A."/>
            <person name="Barry K."/>
            <person name="Detter J.C."/>
            <person name="Glavina del Rio T."/>
            <person name="Hammon N."/>
            <person name="Israni S."/>
            <person name="Dalin E."/>
            <person name="Tice H."/>
            <person name="Pitluck S."/>
            <person name="Chain P."/>
            <person name="Malfatti S."/>
            <person name="Shin M."/>
            <person name="Vergez L."/>
            <person name="Schmutz J."/>
            <person name="Larimer F."/>
            <person name="Land M."/>
            <person name="Hauser L."/>
            <person name="Kyrpides N."/>
            <person name="Mikhailova N."/>
            <person name="Stolz J.F."/>
            <person name="Dawson A."/>
            <person name="Fisher E."/>
            <person name="Crable B."/>
            <person name="Perera E."/>
            <person name="Lisak J."/>
            <person name="Ranganathan M."/>
            <person name="Basu P."/>
            <person name="Richardson P."/>
        </authorList>
    </citation>
    <scope>NUCLEOTIDE SEQUENCE [LARGE SCALE GENOMIC DNA]</scope>
    <source>
        <strain evidence="2">OhILAs</strain>
    </source>
</reference>
<dbReference type="KEGG" id="aoe:Clos_2727"/>
<dbReference type="InterPro" id="IPR035406">
    <property type="entry name" value="DUF5412"/>
</dbReference>
<dbReference type="AlphaFoldDB" id="A8MKC6"/>
<dbReference type="Pfam" id="PF17428">
    <property type="entry name" value="DUF5412"/>
    <property type="match status" value="1"/>
</dbReference>
<keyword evidence="2" id="KW-1185">Reference proteome</keyword>
<name>A8MKC6_ALKOO</name>
<proteinExistence type="predicted"/>
<dbReference type="HOGENOM" id="CLU_1840900_0_0_9"/>
<accession>A8MKC6</accession>
<dbReference type="Proteomes" id="UP000000269">
    <property type="component" value="Chromosome"/>
</dbReference>
<gene>
    <name evidence="1" type="ordered locus">Clos_2727</name>
</gene>
<evidence type="ECO:0000313" key="2">
    <source>
        <dbReference type="Proteomes" id="UP000000269"/>
    </source>
</evidence>
<sequence>MHKKLILIVLILIVVIFTCYSLYNNYYKIDITNYKFSFLAHITESPDEKYRLSITIYKENKESNTAYIMANIRKLPENKQSQVKTIFWQEVESDTLKYINKDGTTYDYWVDNFWINSETVSIKGIPLNINRDTYDYRRN</sequence>